<sequence>MARRGCGRRPGARRGSVFCKRRRELVVFDISEGTFRSAKRRYLVDEESDMLSVEAVEQPHRSP</sequence>
<accession>A0AAW2MMC4</accession>
<protein>
    <submittedName>
        <fullName evidence="1">Uncharacterized protein</fullName>
    </submittedName>
</protein>
<comment type="caution">
    <text evidence="1">The sequence shown here is derived from an EMBL/GenBank/DDBJ whole genome shotgun (WGS) entry which is preliminary data.</text>
</comment>
<gene>
    <name evidence="1" type="ORF">Sangu_1709600</name>
</gene>
<reference evidence="1" key="1">
    <citation type="submission" date="2020-06" db="EMBL/GenBank/DDBJ databases">
        <authorList>
            <person name="Li T."/>
            <person name="Hu X."/>
            <person name="Zhang T."/>
            <person name="Song X."/>
            <person name="Zhang H."/>
            <person name="Dai N."/>
            <person name="Sheng W."/>
            <person name="Hou X."/>
            <person name="Wei L."/>
        </authorList>
    </citation>
    <scope>NUCLEOTIDE SEQUENCE</scope>
    <source>
        <strain evidence="1">G01</strain>
        <tissue evidence="1">Leaf</tissue>
    </source>
</reference>
<dbReference type="AlphaFoldDB" id="A0AAW2MMC4"/>
<evidence type="ECO:0000313" key="1">
    <source>
        <dbReference type="EMBL" id="KAL0331641.1"/>
    </source>
</evidence>
<dbReference type="EMBL" id="JACGWK010000010">
    <property type="protein sequence ID" value="KAL0331641.1"/>
    <property type="molecule type" value="Genomic_DNA"/>
</dbReference>
<organism evidence="1">
    <name type="scientific">Sesamum angustifolium</name>
    <dbReference type="NCBI Taxonomy" id="2727405"/>
    <lineage>
        <taxon>Eukaryota</taxon>
        <taxon>Viridiplantae</taxon>
        <taxon>Streptophyta</taxon>
        <taxon>Embryophyta</taxon>
        <taxon>Tracheophyta</taxon>
        <taxon>Spermatophyta</taxon>
        <taxon>Magnoliopsida</taxon>
        <taxon>eudicotyledons</taxon>
        <taxon>Gunneridae</taxon>
        <taxon>Pentapetalae</taxon>
        <taxon>asterids</taxon>
        <taxon>lamiids</taxon>
        <taxon>Lamiales</taxon>
        <taxon>Pedaliaceae</taxon>
        <taxon>Sesamum</taxon>
    </lineage>
</organism>
<name>A0AAW2MMC4_9LAMI</name>
<proteinExistence type="predicted"/>
<reference evidence="1" key="2">
    <citation type="journal article" date="2024" name="Plant">
        <title>Genomic evolution and insights into agronomic trait innovations of Sesamum species.</title>
        <authorList>
            <person name="Miao H."/>
            <person name="Wang L."/>
            <person name="Qu L."/>
            <person name="Liu H."/>
            <person name="Sun Y."/>
            <person name="Le M."/>
            <person name="Wang Q."/>
            <person name="Wei S."/>
            <person name="Zheng Y."/>
            <person name="Lin W."/>
            <person name="Duan Y."/>
            <person name="Cao H."/>
            <person name="Xiong S."/>
            <person name="Wang X."/>
            <person name="Wei L."/>
            <person name="Li C."/>
            <person name="Ma Q."/>
            <person name="Ju M."/>
            <person name="Zhao R."/>
            <person name="Li G."/>
            <person name="Mu C."/>
            <person name="Tian Q."/>
            <person name="Mei H."/>
            <person name="Zhang T."/>
            <person name="Gao T."/>
            <person name="Zhang H."/>
        </authorList>
    </citation>
    <scope>NUCLEOTIDE SEQUENCE</scope>
    <source>
        <strain evidence="1">G01</strain>
    </source>
</reference>